<dbReference type="EMBL" id="AZRL01000004">
    <property type="protein sequence ID" value="PNR97612.1"/>
    <property type="molecule type" value="Genomic_DNA"/>
</dbReference>
<dbReference type="Gene3D" id="3.30.1140.32">
    <property type="entry name" value="Ribosomal protein S3, C-terminal domain"/>
    <property type="match status" value="1"/>
</dbReference>
<dbReference type="PROSITE" id="PS50823">
    <property type="entry name" value="KH_TYPE_2"/>
    <property type="match status" value="1"/>
</dbReference>
<dbReference type="InterPro" id="IPR005704">
    <property type="entry name" value="Ribosomal_uS3_bac-typ"/>
</dbReference>
<evidence type="ECO:0000256" key="7">
    <source>
        <dbReference type="ARBA" id="ARBA00035257"/>
    </source>
</evidence>
<sequence length="211" mass="24009">MGSKVHPNGFRLGNNKNWKSVWFNEKNYSDYLHEDEKIRNYLKSNYEAAGISEILIERPSDSLIRIDIYGARLGILIGRKGAEMKKIRDDLKNIVGDKDVKVYAQEVKNPYVDAQLIAEDVSGQLQRRVSHKVAMKRAITNAMRRGAKGVKIMVSGRLGGAEIARTEWYMEGRLPLQTLRSNIDYAVVHSQTKYGTIGIKVWVYHGDTLIQ</sequence>
<dbReference type="InterPro" id="IPR018280">
    <property type="entry name" value="Ribosomal_uS3_CS"/>
</dbReference>
<dbReference type="GO" id="GO:0022627">
    <property type="term" value="C:cytosolic small ribosomal subunit"/>
    <property type="evidence" value="ECO:0007669"/>
    <property type="project" value="TreeGrafter"/>
</dbReference>
<dbReference type="InterPro" id="IPR057258">
    <property type="entry name" value="Ribosomal_uS3"/>
</dbReference>
<keyword evidence="4 8" id="KW-0689">Ribosomal protein</keyword>
<keyword evidence="2 8" id="KW-0699">rRNA-binding</keyword>
<dbReference type="Pfam" id="PF07650">
    <property type="entry name" value="KH_2"/>
    <property type="match status" value="1"/>
</dbReference>
<dbReference type="NCBIfam" id="TIGR01009">
    <property type="entry name" value="rpsC_bact"/>
    <property type="match status" value="1"/>
</dbReference>
<dbReference type="RefSeq" id="WP_103066437.1">
    <property type="nucleotide sequence ID" value="NZ_AZRL01000004.1"/>
</dbReference>
<dbReference type="AlphaFoldDB" id="A0A2K1P4A8"/>
<evidence type="ECO:0000256" key="4">
    <source>
        <dbReference type="ARBA" id="ARBA00022980"/>
    </source>
</evidence>
<evidence type="ECO:0000256" key="9">
    <source>
        <dbReference type="RuleBase" id="RU003624"/>
    </source>
</evidence>
<dbReference type="GO" id="GO:0006412">
    <property type="term" value="P:translation"/>
    <property type="evidence" value="ECO:0007669"/>
    <property type="project" value="UniProtKB-UniRule"/>
</dbReference>
<comment type="subunit">
    <text evidence="8">Part of the 30S ribosomal subunit. Forms a tight complex with proteins S10 and S14.</text>
</comment>
<dbReference type="Pfam" id="PF00189">
    <property type="entry name" value="Ribosomal_S3_C"/>
    <property type="match status" value="1"/>
</dbReference>
<dbReference type="InterPro" id="IPR036419">
    <property type="entry name" value="Ribosomal_S3_C_sf"/>
</dbReference>
<feature type="domain" description="KH type-2" evidence="10">
    <location>
        <begin position="38"/>
        <end position="108"/>
    </location>
</feature>
<dbReference type="GO" id="GO:0019843">
    <property type="term" value="F:rRNA binding"/>
    <property type="evidence" value="ECO:0007669"/>
    <property type="project" value="UniProtKB-UniRule"/>
</dbReference>
<dbReference type="InterPro" id="IPR001351">
    <property type="entry name" value="Ribosomal_uS3_C"/>
</dbReference>
<dbReference type="InterPro" id="IPR009019">
    <property type="entry name" value="KH_sf_prok-type"/>
</dbReference>
<dbReference type="GO" id="GO:0003735">
    <property type="term" value="F:structural constituent of ribosome"/>
    <property type="evidence" value="ECO:0007669"/>
    <property type="project" value="InterPro"/>
</dbReference>
<evidence type="ECO:0000256" key="6">
    <source>
        <dbReference type="ARBA" id="ARBA00024998"/>
    </source>
</evidence>
<evidence type="ECO:0000313" key="11">
    <source>
        <dbReference type="EMBL" id="PNR97612.1"/>
    </source>
</evidence>
<dbReference type="HAMAP" id="MF_01309_B">
    <property type="entry name" value="Ribosomal_uS3_B"/>
    <property type="match status" value="1"/>
</dbReference>
<evidence type="ECO:0000256" key="2">
    <source>
        <dbReference type="ARBA" id="ARBA00022730"/>
    </source>
</evidence>
<protein>
    <recommendedName>
        <fullName evidence="7 8">Small ribosomal subunit protein uS3</fullName>
    </recommendedName>
</protein>
<dbReference type="PANTHER" id="PTHR11760">
    <property type="entry name" value="30S/40S RIBOSOMAL PROTEIN S3"/>
    <property type="match status" value="1"/>
</dbReference>
<evidence type="ECO:0000256" key="8">
    <source>
        <dbReference type="HAMAP-Rule" id="MF_01309"/>
    </source>
</evidence>
<dbReference type="PANTHER" id="PTHR11760:SF19">
    <property type="entry name" value="SMALL RIBOSOMAL SUBUNIT PROTEIN US3C"/>
    <property type="match status" value="1"/>
</dbReference>
<dbReference type="Proteomes" id="UP000236434">
    <property type="component" value="Unassembled WGS sequence"/>
</dbReference>
<accession>A0A2K1P4A8</accession>
<evidence type="ECO:0000256" key="5">
    <source>
        <dbReference type="ARBA" id="ARBA00023274"/>
    </source>
</evidence>
<dbReference type="Gene3D" id="3.30.300.20">
    <property type="match status" value="1"/>
</dbReference>
<evidence type="ECO:0000313" key="12">
    <source>
        <dbReference type="Proteomes" id="UP000236434"/>
    </source>
</evidence>
<evidence type="ECO:0000256" key="1">
    <source>
        <dbReference type="ARBA" id="ARBA00010761"/>
    </source>
</evidence>
<dbReference type="OrthoDB" id="9806396at2"/>
<gene>
    <name evidence="8" type="primary">rpsC</name>
    <name evidence="11" type="ORF">X929_02340</name>
</gene>
<keyword evidence="3 8" id="KW-0694">RNA-binding</keyword>
<reference evidence="11 12" key="1">
    <citation type="submission" date="2013-12" db="EMBL/GenBank/DDBJ databases">
        <title>Comparative genomics of Petrotoga isolates.</title>
        <authorList>
            <person name="Nesbo C.L."/>
            <person name="Charchuk R."/>
            <person name="Chow K."/>
        </authorList>
    </citation>
    <scope>NUCLEOTIDE SEQUENCE [LARGE SCALE GENOMIC DNA]</scope>
    <source>
        <strain evidence="11 12">DSM 13574</strain>
    </source>
</reference>
<dbReference type="CDD" id="cd02412">
    <property type="entry name" value="KH-II_30S_S3"/>
    <property type="match status" value="1"/>
</dbReference>
<dbReference type="PROSITE" id="PS00548">
    <property type="entry name" value="RIBOSOMAL_S3"/>
    <property type="match status" value="1"/>
</dbReference>
<organism evidence="11 12">
    <name type="scientific">Petrotoga olearia DSM 13574</name>
    <dbReference type="NCBI Taxonomy" id="1122955"/>
    <lineage>
        <taxon>Bacteria</taxon>
        <taxon>Thermotogati</taxon>
        <taxon>Thermotogota</taxon>
        <taxon>Thermotogae</taxon>
        <taxon>Petrotogales</taxon>
        <taxon>Petrotogaceae</taxon>
        <taxon>Petrotoga</taxon>
    </lineage>
</organism>
<comment type="similarity">
    <text evidence="1 8 9">Belongs to the universal ribosomal protein uS3 family.</text>
</comment>
<dbReference type="SUPFAM" id="SSF54821">
    <property type="entry name" value="Ribosomal protein S3 C-terminal domain"/>
    <property type="match status" value="1"/>
</dbReference>
<dbReference type="InterPro" id="IPR004044">
    <property type="entry name" value="KH_dom_type_2"/>
</dbReference>
<comment type="caution">
    <text evidence="11">The sequence shown here is derived from an EMBL/GenBank/DDBJ whole genome shotgun (WGS) entry which is preliminary data.</text>
</comment>
<dbReference type="GO" id="GO:0003729">
    <property type="term" value="F:mRNA binding"/>
    <property type="evidence" value="ECO:0007669"/>
    <property type="project" value="UniProtKB-UniRule"/>
</dbReference>
<dbReference type="FunFam" id="3.30.300.20:FF:000001">
    <property type="entry name" value="30S ribosomal protein S3"/>
    <property type="match status" value="1"/>
</dbReference>
<dbReference type="InterPro" id="IPR015946">
    <property type="entry name" value="KH_dom-like_a/b"/>
</dbReference>
<dbReference type="SUPFAM" id="SSF54814">
    <property type="entry name" value="Prokaryotic type KH domain (KH-domain type II)"/>
    <property type="match status" value="1"/>
</dbReference>
<proteinExistence type="inferred from homology"/>
<keyword evidence="5 8" id="KW-0687">Ribonucleoprotein</keyword>
<name>A0A2K1P4A8_9BACT</name>
<evidence type="ECO:0000259" key="10">
    <source>
        <dbReference type="PROSITE" id="PS50823"/>
    </source>
</evidence>
<comment type="function">
    <text evidence="6 8">Binds the lower part of the 30S subunit head. Binds mRNA in the 70S ribosome, positioning it for translation.</text>
</comment>
<evidence type="ECO:0000256" key="3">
    <source>
        <dbReference type="ARBA" id="ARBA00022884"/>
    </source>
</evidence>